<accession>A0ACC2TYP5</accession>
<comment type="caution">
    <text evidence="1">The sequence shown here is derived from an EMBL/GenBank/DDBJ whole genome shotgun (WGS) entry which is preliminary data.</text>
</comment>
<dbReference type="Proteomes" id="UP001165960">
    <property type="component" value="Unassembled WGS sequence"/>
</dbReference>
<name>A0ACC2TYP5_9FUNG</name>
<protein>
    <submittedName>
        <fullName evidence="1">Uncharacterized protein</fullName>
    </submittedName>
</protein>
<dbReference type="EMBL" id="QTSX02001687">
    <property type="protein sequence ID" value="KAJ9079605.1"/>
    <property type="molecule type" value="Genomic_DNA"/>
</dbReference>
<keyword evidence="2" id="KW-1185">Reference proteome</keyword>
<evidence type="ECO:0000313" key="1">
    <source>
        <dbReference type="EMBL" id="KAJ9079605.1"/>
    </source>
</evidence>
<sequence>MGLKSVDDFVYVLLGEAVAAVVTNMVLVWVVMSVHNKSREVCLALTLAGVDVTLAMLVIVNFSLKLENVFTMEEMCRFKGPLDFVLIFASMALVSIISLERSSVAVSRRVTAGVWGLLGLVSGVFLSLVFVETINMEFTVTASGLACAPVASNSPLSAFLLFVLSASIFTFLVITFVSYVRILVLLGGWGLIEPKPDSPDQINPVLGKRSVMIRILSISFIYLLLLAPCSLTMMMESLKVVKAPDVASLIISILLATVSIINPCIILFAHTAIYRQLCFKLTEMLG</sequence>
<organism evidence="1 2">
    <name type="scientific">Entomophthora muscae</name>
    <dbReference type="NCBI Taxonomy" id="34485"/>
    <lineage>
        <taxon>Eukaryota</taxon>
        <taxon>Fungi</taxon>
        <taxon>Fungi incertae sedis</taxon>
        <taxon>Zoopagomycota</taxon>
        <taxon>Entomophthoromycotina</taxon>
        <taxon>Entomophthoromycetes</taxon>
        <taxon>Entomophthorales</taxon>
        <taxon>Entomophthoraceae</taxon>
        <taxon>Entomophthora</taxon>
    </lineage>
</organism>
<evidence type="ECO:0000313" key="2">
    <source>
        <dbReference type="Proteomes" id="UP001165960"/>
    </source>
</evidence>
<gene>
    <name evidence="1" type="ORF">DSO57_1033587</name>
</gene>
<proteinExistence type="predicted"/>
<reference evidence="1" key="1">
    <citation type="submission" date="2022-04" db="EMBL/GenBank/DDBJ databases">
        <title>Genome of the entomopathogenic fungus Entomophthora muscae.</title>
        <authorList>
            <person name="Elya C."/>
            <person name="Lovett B.R."/>
            <person name="Lee E."/>
            <person name="Macias A.M."/>
            <person name="Hajek A.E."/>
            <person name="De Bivort B.L."/>
            <person name="Kasson M.T."/>
            <person name="De Fine Licht H.H."/>
            <person name="Stajich J.E."/>
        </authorList>
    </citation>
    <scope>NUCLEOTIDE SEQUENCE</scope>
    <source>
        <strain evidence="1">Berkeley</strain>
    </source>
</reference>